<feature type="domain" description="E3 ubiquitin-protein ligase UBR4 N-terminal" evidence="3">
    <location>
        <begin position="12"/>
        <end position="187"/>
    </location>
</feature>
<accession>A0AAV2S902</accession>
<proteinExistence type="predicted"/>
<keyword evidence="2" id="KW-1133">Transmembrane helix</keyword>
<dbReference type="EMBL" id="CAXKWB010045045">
    <property type="protein sequence ID" value="CAL4161878.1"/>
    <property type="molecule type" value="Genomic_DNA"/>
</dbReference>
<comment type="caution">
    <text evidence="4">The sequence shown here is derived from an EMBL/GenBank/DDBJ whole genome shotgun (WGS) entry which is preliminary data.</text>
</comment>
<reference evidence="4 5" key="1">
    <citation type="submission" date="2024-05" db="EMBL/GenBank/DDBJ databases">
        <authorList>
            <person name="Wallberg A."/>
        </authorList>
    </citation>
    <scope>NUCLEOTIDE SEQUENCE [LARGE SCALE GENOMIC DNA]</scope>
</reference>
<keyword evidence="2" id="KW-0812">Transmembrane</keyword>
<keyword evidence="2" id="KW-0472">Membrane</keyword>
<evidence type="ECO:0000313" key="5">
    <source>
        <dbReference type="Proteomes" id="UP001497623"/>
    </source>
</evidence>
<evidence type="ECO:0000259" key="3">
    <source>
        <dbReference type="Pfam" id="PF19423"/>
    </source>
</evidence>
<name>A0AAV2S902_MEGNR</name>
<evidence type="ECO:0000313" key="4">
    <source>
        <dbReference type="EMBL" id="CAL4161878.1"/>
    </source>
</evidence>
<dbReference type="Pfam" id="PF19423">
    <property type="entry name" value="E3_UBR4_N"/>
    <property type="match status" value="1"/>
</dbReference>
<feature type="transmembrane region" description="Helical" evidence="2">
    <location>
        <begin position="161"/>
        <end position="182"/>
    </location>
</feature>
<gene>
    <name evidence="4" type="ORF">MNOR_LOCUS32695</name>
</gene>
<feature type="non-terminal residue" evidence="4">
    <location>
        <position position="1"/>
    </location>
</feature>
<evidence type="ECO:0000256" key="2">
    <source>
        <dbReference type="SAM" id="Phobius"/>
    </source>
</evidence>
<protein>
    <recommendedName>
        <fullName evidence="3">E3 ubiquitin-protein ligase UBR4 N-terminal domain-containing protein</fullName>
    </recommendedName>
</protein>
<organism evidence="4 5">
    <name type="scientific">Meganyctiphanes norvegica</name>
    <name type="common">Northern krill</name>
    <name type="synonym">Thysanopoda norvegica</name>
    <dbReference type="NCBI Taxonomy" id="48144"/>
    <lineage>
        <taxon>Eukaryota</taxon>
        <taxon>Metazoa</taxon>
        <taxon>Ecdysozoa</taxon>
        <taxon>Arthropoda</taxon>
        <taxon>Crustacea</taxon>
        <taxon>Multicrustacea</taxon>
        <taxon>Malacostraca</taxon>
        <taxon>Eumalacostraca</taxon>
        <taxon>Eucarida</taxon>
        <taxon>Euphausiacea</taxon>
        <taxon>Euphausiidae</taxon>
        <taxon>Meganyctiphanes</taxon>
    </lineage>
</organism>
<evidence type="ECO:0000256" key="1">
    <source>
        <dbReference type="SAM" id="MobiDB-lite"/>
    </source>
</evidence>
<dbReference type="InterPro" id="IPR045841">
    <property type="entry name" value="E3_UBR4_N"/>
</dbReference>
<keyword evidence="5" id="KW-1185">Reference proteome</keyword>
<dbReference type="Proteomes" id="UP001497623">
    <property type="component" value="Unassembled WGS sequence"/>
</dbReference>
<dbReference type="AlphaFoldDB" id="A0AAV2S902"/>
<feature type="non-terminal residue" evidence="4">
    <location>
        <position position="191"/>
    </location>
</feature>
<feature type="region of interest" description="Disordered" evidence="1">
    <location>
        <begin position="24"/>
        <end position="52"/>
    </location>
</feature>
<sequence length="191" mass="20142">KEVRRGRSDPSAVILEQLVSPLHDLSSLRHRPPNAPTPPGAGGPSEKDAEAGACASVNADSQTDMRNLFGSRCISALQSLGGGEQLIDVCLQLPTMVKYTQRYKELLEGKGHGFPATLAEALALKSGLSQLLSELSTVWRVVSLPLLEPLNSLRLQKLSTIAMSALLAALTTATATSIINVASQTTTASKN</sequence>